<protein>
    <submittedName>
        <fullName evidence="3">2-hydroxyacyl-CoA dehydratase family protein</fullName>
    </submittedName>
</protein>
<gene>
    <name evidence="3" type="ORF">KQI42_00895</name>
</gene>
<evidence type="ECO:0000256" key="2">
    <source>
        <dbReference type="ARBA" id="ARBA00005806"/>
    </source>
</evidence>
<comment type="cofactor">
    <cofactor evidence="1">
        <name>[4Fe-4S] cluster</name>
        <dbReference type="ChEBI" id="CHEBI:49883"/>
    </cofactor>
</comment>
<dbReference type="PANTHER" id="PTHR30548:SF6">
    <property type="entry name" value="DEHYDRATASE SUBUNIT YJIM-RELATED"/>
    <property type="match status" value="1"/>
</dbReference>
<evidence type="ECO:0000313" key="3">
    <source>
        <dbReference type="EMBL" id="MBU5436541.1"/>
    </source>
</evidence>
<dbReference type="Proteomes" id="UP000749471">
    <property type="component" value="Unassembled WGS sequence"/>
</dbReference>
<evidence type="ECO:0000256" key="1">
    <source>
        <dbReference type="ARBA" id="ARBA00001966"/>
    </source>
</evidence>
<dbReference type="Pfam" id="PF06050">
    <property type="entry name" value="HGD-D"/>
    <property type="match status" value="1"/>
</dbReference>
<reference evidence="3 4" key="1">
    <citation type="submission" date="2021-06" db="EMBL/GenBank/DDBJ databases">
        <authorList>
            <person name="Sun Q."/>
            <person name="Li D."/>
        </authorList>
    </citation>
    <scope>NUCLEOTIDE SEQUENCE [LARGE SCALE GENOMIC DNA]</scope>
    <source>
        <strain evidence="3 4">MSJ-40</strain>
    </source>
</reference>
<dbReference type="EMBL" id="JAHLPM010000001">
    <property type="protein sequence ID" value="MBU5436541.1"/>
    <property type="molecule type" value="Genomic_DNA"/>
</dbReference>
<comment type="caution">
    <text evidence="3">The sequence shown here is derived from an EMBL/GenBank/DDBJ whole genome shotgun (WGS) entry which is preliminary data.</text>
</comment>
<name>A0ABS6E123_9FIRM</name>
<evidence type="ECO:0000313" key="4">
    <source>
        <dbReference type="Proteomes" id="UP000749471"/>
    </source>
</evidence>
<dbReference type="PANTHER" id="PTHR30548">
    <property type="entry name" value="2-HYDROXYGLUTARYL-COA DEHYDRATASE, D-COMPONENT-RELATED"/>
    <property type="match status" value="1"/>
</dbReference>
<sequence length="190" mass="21385">MRSVMEGVQYIFDQKDRYEKVQEVLDKCEEDWKNGNGPIPKGKKRPRILVSGGPSGGVFEKTIKVIEELGGVIVCYEGCSGIVSRRRLIEESETKDPIECIAEKYLEVPCAVMSPNQRRLDQVALTIDEWKVDGVVGVILHSCHPFGIESTNIKKIANQCGKPYLHLETNYGQGDEGQLRTRIEAFLEML</sequence>
<dbReference type="InterPro" id="IPR010327">
    <property type="entry name" value="FldB/FldC_alpha/beta"/>
</dbReference>
<accession>A0ABS6E123</accession>
<comment type="similarity">
    <text evidence="2">Belongs to the FldB/FldC dehydratase alpha/beta subunit family.</text>
</comment>
<organism evidence="3 4">
    <name type="scientific">Tissierella simiarum</name>
    <dbReference type="NCBI Taxonomy" id="2841534"/>
    <lineage>
        <taxon>Bacteria</taxon>
        <taxon>Bacillati</taxon>
        <taxon>Bacillota</taxon>
        <taxon>Tissierellia</taxon>
        <taxon>Tissierellales</taxon>
        <taxon>Tissierellaceae</taxon>
        <taxon>Tissierella</taxon>
    </lineage>
</organism>
<proteinExistence type="inferred from homology"/>
<keyword evidence="4" id="KW-1185">Reference proteome</keyword>